<organism evidence="1 2">
    <name type="scientific">Nicotiana sylvestris</name>
    <name type="common">Wood tobacco</name>
    <name type="synonym">South American tobacco</name>
    <dbReference type="NCBI Taxonomy" id="4096"/>
    <lineage>
        <taxon>Eukaryota</taxon>
        <taxon>Viridiplantae</taxon>
        <taxon>Streptophyta</taxon>
        <taxon>Embryophyta</taxon>
        <taxon>Tracheophyta</taxon>
        <taxon>Spermatophyta</taxon>
        <taxon>Magnoliopsida</taxon>
        <taxon>eudicotyledons</taxon>
        <taxon>Gunneridae</taxon>
        <taxon>Pentapetalae</taxon>
        <taxon>asterids</taxon>
        <taxon>lamiids</taxon>
        <taxon>Solanales</taxon>
        <taxon>Solanaceae</taxon>
        <taxon>Nicotianoideae</taxon>
        <taxon>Nicotianeae</taxon>
        <taxon>Nicotiana</taxon>
    </lineage>
</organism>
<protein>
    <submittedName>
        <fullName evidence="2">Uncharacterized protein LOC104243862</fullName>
    </submittedName>
</protein>
<proteinExistence type="predicted"/>
<name>A0A1U7Y635_NICSY</name>
<dbReference type="RefSeq" id="XP_009797426.1">
    <property type="nucleotide sequence ID" value="XM_009799124.1"/>
</dbReference>
<evidence type="ECO:0000313" key="2">
    <source>
        <dbReference type="RefSeq" id="XP_009797426.1"/>
    </source>
</evidence>
<dbReference type="AlphaFoldDB" id="A0A1U7Y635"/>
<sequence length="27" mass="3099">YDQAYNAKDIAYKEKDSQSSWAAESVM</sequence>
<reference evidence="1" key="1">
    <citation type="journal article" date="2013" name="Genome Biol.">
        <title>Reference genomes and transcriptomes of Nicotiana sylvestris and Nicotiana tomentosiformis.</title>
        <authorList>
            <person name="Sierro N."/>
            <person name="Battey J.N."/>
            <person name="Ouadi S."/>
            <person name="Bovet L."/>
            <person name="Goepfert S."/>
            <person name="Bakaher N."/>
            <person name="Peitsch M.C."/>
            <person name="Ivanov N.V."/>
        </authorList>
    </citation>
    <scope>NUCLEOTIDE SEQUENCE [LARGE SCALE GENOMIC DNA]</scope>
</reference>
<dbReference type="Proteomes" id="UP000189701">
    <property type="component" value="Unplaced"/>
</dbReference>
<evidence type="ECO:0000313" key="1">
    <source>
        <dbReference type="Proteomes" id="UP000189701"/>
    </source>
</evidence>
<feature type="non-terminal residue" evidence="2">
    <location>
        <position position="1"/>
    </location>
</feature>
<reference evidence="2" key="2">
    <citation type="submission" date="2025-08" db="UniProtKB">
        <authorList>
            <consortium name="RefSeq"/>
        </authorList>
    </citation>
    <scope>IDENTIFICATION</scope>
    <source>
        <tissue evidence="2">Leaf</tissue>
    </source>
</reference>
<gene>
    <name evidence="2" type="primary">LOC104243862</name>
</gene>
<accession>A0A1U7Y635</accession>
<keyword evidence="1" id="KW-1185">Reference proteome</keyword>